<name>A0A1D8K932_9GAMM</name>
<dbReference type="AlphaFoldDB" id="A0A1D8K932"/>
<feature type="transmembrane region" description="Helical" evidence="1">
    <location>
        <begin position="616"/>
        <end position="636"/>
    </location>
</feature>
<keyword evidence="2" id="KW-0732">Signal</keyword>
<dbReference type="Proteomes" id="UP000095342">
    <property type="component" value="Chromosome"/>
</dbReference>
<keyword evidence="1" id="KW-0472">Membrane</keyword>
<accession>A0A1D8K932</accession>
<keyword evidence="1" id="KW-1133">Transmembrane helix</keyword>
<dbReference type="EMBL" id="CP017448">
    <property type="protein sequence ID" value="AOV17456.1"/>
    <property type="molecule type" value="Genomic_DNA"/>
</dbReference>
<protein>
    <submittedName>
        <fullName evidence="3">Uncharacterized protein</fullName>
    </submittedName>
</protein>
<evidence type="ECO:0000313" key="4">
    <source>
        <dbReference type="Proteomes" id="UP000095342"/>
    </source>
</evidence>
<dbReference type="UniPathway" id="UPA00694"/>
<evidence type="ECO:0000256" key="1">
    <source>
        <dbReference type="SAM" id="Phobius"/>
    </source>
</evidence>
<feature type="signal peptide" evidence="2">
    <location>
        <begin position="1"/>
        <end position="36"/>
    </location>
</feature>
<keyword evidence="4" id="KW-1185">Reference proteome</keyword>
<reference evidence="3 4" key="1">
    <citation type="submission" date="2016-09" db="EMBL/GenBank/DDBJ databases">
        <title>Acidihalobacter prosperus V6 (DSM14174).</title>
        <authorList>
            <person name="Khaleque H.N."/>
            <person name="Ramsay J.P."/>
            <person name="Murphy R.J.T."/>
            <person name="Kaksonen A.H."/>
            <person name="Boxall N.J."/>
            <person name="Watkin E.L.J."/>
        </authorList>
    </citation>
    <scope>NUCLEOTIDE SEQUENCE [LARGE SCALE GENOMIC DNA]</scope>
    <source>
        <strain evidence="3 4">V6</strain>
    </source>
</reference>
<keyword evidence="1" id="KW-0812">Transmembrane</keyword>
<evidence type="ECO:0000313" key="3">
    <source>
        <dbReference type="EMBL" id="AOV17456.1"/>
    </source>
</evidence>
<dbReference type="KEGG" id="aaeo:BJI67_10650"/>
<proteinExistence type="predicted"/>
<sequence>MAMNHTHGFVRGLPKLIGSLACGILLIQLSMPSALAATTALSAAANQATPSDVVSLTLQDIGQPDGIRLQGADAVKTLYLPENPSLKAATLQLHLRFAPEMPTGKLWIESNHRVLAEESIPRTETSVWSVPLMGAMPVDGVVPLEIHMVVDNPNVCQAMAGNWMDIGPDSVLSFTQKPQAGVPPINQFFPVYLKTVYIVVPEMLGSGDAQAVLDVASYITHRYAVPPRIVLVDKRRMPPNPAFSRTVILGGTQLGVVRLDAADNRHTYLALQLGPDPVMATQAVFRHARLMPAMAVTSATDLAVSVQNPAEVAQDKTTFAQLGYPDEQVQGVGTLNVTYRFSQTDLGGAVKDMAVRFAGVNSPLPEHASGYISVKFNGVAIYAQPIDGTRYDFYASVPAGLMKRDNVVQLSFAYTPGGGNCTQGSLPFMGMVRNASYLQFNRSDSLPGGFDRFPVAFAQKMPVYLQSDNRTDLAQAVALLEAMQKTVRMQLHPMVVGKLPDSGPVLYVGETAPSSAFLQIKPFELRDTEGKTLLRYVPGSRFAALEAYGQTLVLAGPPKLRAALLSRALVGAGWYELHGDTVLQGVSGHPVQARMMGKGLEIQPLPVRPDVFWQQYRYWFIVLFGLLVVAILVWLYPRLVRKGGPAGS</sequence>
<organism evidence="3 4">
    <name type="scientific">Acidihalobacter aeolianus</name>
    <dbReference type="NCBI Taxonomy" id="2792603"/>
    <lineage>
        <taxon>Bacteria</taxon>
        <taxon>Pseudomonadati</taxon>
        <taxon>Pseudomonadota</taxon>
        <taxon>Gammaproteobacteria</taxon>
        <taxon>Chromatiales</taxon>
        <taxon>Ectothiorhodospiraceae</taxon>
        <taxon>Acidihalobacter</taxon>
    </lineage>
</organism>
<feature type="chain" id="PRO_5042612771" evidence="2">
    <location>
        <begin position="37"/>
        <end position="648"/>
    </location>
</feature>
<dbReference type="Gene3D" id="2.60.120.260">
    <property type="entry name" value="Galactose-binding domain-like"/>
    <property type="match status" value="1"/>
</dbReference>
<evidence type="ECO:0000256" key="2">
    <source>
        <dbReference type="SAM" id="SignalP"/>
    </source>
</evidence>
<gene>
    <name evidence="3" type="ORF">BJI67_10650</name>
</gene>